<dbReference type="InterPro" id="IPR033469">
    <property type="entry name" value="CYTH-like_dom_sf"/>
</dbReference>
<dbReference type="Pfam" id="PF09359">
    <property type="entry name" value="VTC"/>
    <property type="match status" value="1"/>
</dbReference>
<dbReference type="RefSeq" id="WP_022216902.1">
    <property type="nucleotide sequence ID" value="NZ_BLYL01000016.1"/>
</dbReference>
<evidence type="ECO:0000313" key="3">
    <source>
        <dbReference type="Proteomes" id="UP000660047"/>
    </source>
</evidence>
<dbReference type="InterPro" id="IPR018966">
    <property type="entry name" value="VTC_domain"/>
</dbReference>
<dbReference type="AlphaFoldDB" id="A0AAI9NZK6"/>
<evidence type="ECO:0000313" key="2">
    <source>
        <dbReference type="EMBL" id="GFO95329.1"/>
    </source>
</evidence>
<name>A0AAI9NZK6_9FIRM</name>
<sequence>MADNTFKRYELKYMLDREQYEQIMSEMIRYMQPDRFAHSQIINIYFDTPSRRLIRDSIEKPVYKEKLRLRSYGVPDDDSEVFIELKKKYKSVVYKRRLEVHEQEAMDYLVGGQPLHEDCQIGREIDYFMQVYKDLEPAVVLSYERDSYKGIDDPELRITFDYNILWQNDDLTLQKEPYGHKVIPEYKVLMEIKMSGGFPLWLSHLLTKYGAYKTSFSKYGEAYKQMVG</sequence>
<gene>
    <name evidence="2" type="ORF">COEU31_23750</name>
</gene>
<accession>A0AAI9NZK6</accession>
<organism evidence="2 3">
    <name type="scientific">Coprococcus eutactus</name>
    <dbReference type="NCBI Taxonomy" id="33043"/>
    <lineage>
        <taxon>Bacteria</taxon>
        <taxon>Bacillati</taxon>
        <taxon>Bacillota</taxon>
        <taxon>Clostridia</taxon>
        <taxon>Lachnospirales</taxon>
        <taxon>Lachnospiraceae</taxon>
        <taxon>Coprococcus</taxon>
    </lineage>
</organism>
<dbReference type="CDD" id="cd07750">
    <property type="entry name" value="PolyPPase_VTC_like"/>
    <property type="match status" value="1"/>
</dbReference>
<comment type="caution">
    <text evidence="2">The sequence shown here is derived from an EMBL/GenBank/DDBJ whole genome shotgun (WGS) entry which is preliminary data.</text>
</comment>
<feature type="domain" description="VTC" evidence="1">
    <location>
        <begin position="7"/>
        <end position="226"/>
    </location>
</feature>
<dbReference type="Gene3D" id="3.20.100.30">
    <property type="entry name" value="VTC, catalytic tunnel domain"/>
    <property type="match status" value="1"/>
</dbReference>
<dbReference type="InterPro" id="IPR042267">
    <property type="entry name" value="VTC_sf"/>
</dbReference>
<dbReference type="GO" id="GO:0006799">
    <property type="term" value="P:polyphosphate biosynthetic process"/>
    <property type="evidence" value="ECO:0007669"/>
    <property type="project" value="UniProtKB-ARBA"/>
</dbReference>
<reference evidence="2" key="1">
    <citation type="submission" date="2020-06" db="EMBL/GenBank/DDBJ databases">
        <title>Characterization of fructooligosaccharide metabolism and fructooligosaccharide-degrading enzymes in human commensal butyrate producers.</title>
        <authorList>
            <person name="Tanno H."/>
            <person name="Fujii T."/>
            <person name="Hirano K."/>
            <person name="Maeno S."/>
            <person name="Tonozuka T."/>
            <person name="Sakamoto M."/>
            <person name="Ohkuma M."/>
            <person name="Tochio T."/>
            <person name="Endo A."/>
        </authorList>
    </citation>
    <scope>NUCLEOTIDE SEQUENCE</scope>
    <source>
        <strain evidence="2">JCM 31265</strain>
    </source>
</reference>
<dbReference type="Proteomes" id="UP000660047">
    <property type="component" value="Unassembled WGS sequence"/>
</dbReference>
<protein>
    <submittedName>
        <fullName evidence="2">Molecular chaperone</fullName>
    </submittedName>
</protein>
<proteinExistence type="predicted"/>
<dbReference type="EMBL" id="BLYL01000016">
    <property type="protein sequence ID" value="GFO95329.1"/>
    <property type="molecule type" value="Genomic_DNA"/>
</dbReference>
<dbReference type="SUPFAM" id="SSF55154">
    <property type="entry name" value="CYTH-like phosphatases"/>
    <property type="match status" value="1"/>
</dbReference>
<evidence type="ECO:0000259" key="1">
    <source>
        <dbReference type="Pfam" id="PF09359"/>
    </source>
</evidence>